<name>A0A2N0SCG9_9GLOM</name>
<sequence length="94" mass="11211">MFGGLIIDDKKFSFDSKDFAIYDIKSKSWNYYVQESNIPYRRSLPCSHITKGKLYIYGGQKYKFFSNSSEIHDDEDISVRNLYRVKEFLLECLR</sequence>
<reference evidence="1 2" key="2">
    <citation type="submission" date="2017-10" db="EMBL/GenBank/DDBJ databases">
        <title>Genome analyses suggest a sexual origin of heterokaryosis in a supposedly ancient asexual fungus.</title>
        <authorList>
            <person name="Corradi N."/>
            <person name="Sedzielewska K."/>
            <person name="Noel J."/>
            <person name="Charron P."/>
            <person name="Farinelli L."/>
            <person name="Marton T."/>
            <person name="Kruger M."/>
            <person name="Pelin A."/>
            <person name="Brachmann A."/>
            <person name="Corradi N."/>
        </authorList>
    </citation>
    <scope>NUCLEOTIDE SEQUENCE [LARGE SCALE GENOMIC DNA]</scope>
    <source>
        <strain evidence="1 2">A1</strain>
    </source>
</reference>
<accession>A0A2N0SCG9</accession>
<dbReference type="Proteomes" id="UP000232688">
    <property type="component" value="Unassembled WGS sequence"/>
</dbReference>
<dbReference type="VEuPathDB" id="FungiDB:RhiirA1_410820"/>
<organism evidence="1 2">
    <name type="scientific">Rhizophagus irregularis</name>
    <dbReference type="NCBI Taxonomy" id="588596"/>
    <lineage>
        <taxon>Eukaryota</taxon>
        <taxon>Fungi</taxon>
        <taxon>Fungi incertae sedis</taxon>
        <taxon>Mucoromycota</taxon>
        <taxon>Glomeromycotina</taxon>
        <taxon>Glomeromycetes</taxon>
        <taxon>Glomerales</taxon>
        <taxon>Glomeraceae</taxon>
        <taxon>Rhizophagus</taxon>
    </lineage>
</organism>
<dbReference type="VEuPathDB" id="FungiDB:FUN_021158"/>
<reference evidence="1 2" key="1">
    <citation type="submission" date="2017-10" db="EMBL/GenBank/DDBJ databases">
        <title>Extensive intraspecific genome diversity in a model arbuscular mycorrhizal fungus.</title>
        <authorList>
            <person name="Chen E.C.H."/>
            <person name="Morin E."/>
            <person name="Baudet D."/>
            <person name="Noel J."/>
            <person name="Ndikumana S."/>
            <person name="Charron P."/>
            <person name="St-Onge C."/>
            <person name="Giorgi J."/>
            <person name="Grigoriev I.V."/>
            <person name="Roux C."/>
            <person name="Martin F.M."/>
            <person name="Corradi N."/>
        </authorList>
    </citation>
    <scope>NUCLEOTIDE SEQUENCE [LARGE SCALE GENOMIC DNA]</scope>
    <source>
        <strain evidence="1 2">A1</strain>
    </source>
</reference>
<evidence type="ECO:0000313" key="1">
    <source>
        <dbReference type="EMBL" id="PKC73242.1"/>
    </source>
</evidence>
<comment type="caution">
    <text evidence="1">The sequence shown here is derived from an EMBL/GenBank/DDBJ whole genome shotgun (WGS) entry which is preliminary data.</text>
</comment>
<protein>
    <submittedName>
        <fullName evidence="1">Uncharacterized protein</fullName>
    </submittedName>
</protein>
<dbReference type="SUPFAM" id="SSF117281">
    <property type="entry name" value="Kelch motif"/>
    <property type="match status" value="1"/>
</dbReference>
<dbReference type="AlphaFoldDB" id="A0A2N0SCG9"/>
<gene>
    <name evidence="1" type="ORF">RhiirA1_410820</name>
</gene>
<dbReference type="Gene3D" id="2.120.10.80">
    <property type="entry name" value="Kelch-type beta propeller"/>
    <property type="match status" value="1"/>
</dbReference>
<dbReference type="InterPro" id="IPR015915">
    <property type="entry name" value="Kelch-typ_b-propeller"/>
</dbReference>
<evidence type="ECO:0000313" key="2">
    <source>
        <dbReference type="Proteomes" id="UP000232688"/>
    </source>
</evidence>
<dbReference type="EMBL" id="LLXH01000093">
    <property type="protein sequence ID" value="PKC73242.1"/>
    <property type="molecule type" value="Genomic_DNA"/>
</dbReference>
<proteinExistence type="predicted"/>